<dbReference type="NCBIfam" id="TIGR01188">
    <property type="entry name" value="drrA"/>
    <property type="match status" value="1"/>
</dbReference>
<dbReference type="GO" id="GO:0043215">
    <property type="term" value="P:daunorubicin transport"/>
    <property type="evidence" value="ECO:0007669"/>
    <property type="project" value="InterPro"/>
</dbReference>
<dbReference type="PANTHER" id="PTHR42711:SF18">
    <property type="entry name" value="ABC TRANSPORTER, ATP-BINDING PROTEIN"/>
    <property type="match status" value="1"/>
</dbReference>
<dbReference type="FunFam" id="3.40.50.300:FF:000589">
    <property type="entry name" value="ABC transporter, ATP-binding subunit"/>
    <property type="match status" value="1"/>
</dbReference>
<dbReference type="GO" id="GO:0005886">
    <property type="term" value="C:plasma membrane"/>
    <property type="evidence" value="ECO:0007669"/>
    <property type="project" value="UniProtKB-SubCell"/>
</dbReference>
<dbReference type="SUPFAM" id="SSF52540">
    <property type="entry name" value="P-loop containing nucleoside triphosphate hydrolases"/>
    <property type="match status" value="1"/>
</dbReference>
<dbReference type="SMART" id="SM00382">
    <property type="entry name" value="AAA"/>
    <property type="match status" value="1"/>
</dbReference>
<dbReference type="GO" id="GO:0016887">
    <property type="term" value="F:ATP hydrolysis activity"/>
    <property type="evidence" value="ECO:0007669"/>
    <property type="project" value="InterPro"/>
</dbReference>
<comment type="similarity">
    <text evidence="8">Belongs to the ABC transporter superfamily. Drug exporter-1 (DrugE1) (TC 3.A.1.105) family.</text>
</comment>
<dbReference type="Gene3D" id="3.40.50.300">
    <property type="entry name" value="P-loop containing nucleotide triphosphate hydrolases"/>
    <property type="match status" value="1"/>
</dbReference>
<dbReference type="InterPro" id="IPR003593">
    <property type="entry name" value="AAA+_ATPase"/>
</dbReference>
<dbReference type="PROSITE" id="PS00211">
    <property type="entry name" value="ABC_TRANSPORTER_1"/>
    <property type="match status" value="1"/>
</dbReference>
<evidence type="ECO:0000256" key="4">
    <source>
        <dbReference type="ARBA" id="ARBA00022741"/>
    </source>
</evidence>
<keyword evidence="7" id="KW-0472">Membrane</keyword>
<feature type="domain" description="ABC transporter" evidence="9">
    <location>
        <begin position="25"/>
        <end position="254"/>
    </location>
</feature>
<dbReference type="InterPro" id="IPR027417">
    <property type="entry name" value="P-loop_NTPase"/>
</dbReference>
<proteinExistence type="inferred from homology"/>
<evidence type="ECO:0000256" key="2">
    <source>
        <dbReference type="ARBA" id="ARBA00022448"/>
    </source>
</evidence>
<keyword evidence="5 10" id="KW-0067">ATP-binding</keyword>
<sequence>MDPYLRSSKSRRVIYCDDKVFSVDVVVEKLVKDFGNFRAVDEVSFEVEEGEIFGLLGPNGAGKTTVVMILATLLKPSSGKAFVAGHDVVKEASMVRKKIGIVFQETTLDLELTVRENLDFHGRLYGLKRDERNRRIKEVLELVELTEKANVAVKKLSGGMKRRLEIARGLLHFPRVLFLDEPTLGLDAISRRKIWEYILRVKGDATIFLTTHYIEEAEKLCNRVAIMNRGKIVAIDEPEKLIDSAGSVVVLEGDGIEKLGEYIDYEFRISGNSIRIYVKDGSRTLPEMISLANEIGVKINSAKVERQSLEDVFIQLTKK</sequence>
<gene>
    <name evidence="10" type="ORF">ENT52_04535</name>
</gene>
<keyword evidence="2" id="KW-0813">Transport</keyword>
<dbReference type="PANTHER" id="PTHR42711">
    <property type="entry name" value="ABC TRANSPORTER ATP-BINDING PROTEIN"/>
    <property type="match status" value="1"/>
</dbReference>
<evidence type="ECO:0000256" key="5">
    <source>
        <dbReference type="ARBA" id="ARBA00022840"/>
    </source>
</evidence>
<comment type="subcellular location">
    <subcellularLocation>
        <location evidence="1">Cell membrane</location>
        <topology evidence="1">Peripheral membrane protein</topology>
        <orientation evidence="1">Cytoplasmic side</orientation>
    </subcellularLocation>
</comment>
<dbReference type="InterPro" id="IPR005894">
    <property type="entry name" value="DrrA"/>
</dbReference>
<keyword evidence="3" id="KW-1003">Cell membrane</keyword>
<accession>A0A7J3M3R4</accession>
<organism evidence="10">
    <name type="scientific">Archaeoglobus fulgidus</name>
    <dbReference type="NCBI Taxonomy" id="2234"/>
    <lineage>
        <taxon>Archaea</taxon>
        <taxon>Methanobacteriati</taxon>
        <taxon>Methanobacteriota</taxon>
        <taxon>Archaeoglobi</taxon>
        <taxon>Archaeoglobales</taxon>
        <taxon>Archaeoglobaceae</taxon>
        <taxon>Archaeoglobus</taxon>
    </lineage>
</organism>
<evidence type="ECO:0000256" key="1">
    <source>
        <dbReference type="ARBA" id="ARBA00004413"/>
    </source>
</evidence>
<evidence type="ECO:0000256" key="8">
    <source>
        <dbReference type="ARBA" id="ARBA00049985"/>
    </source>
</evidence>
<keyword evidence="4" id="KW-0547">Nucleotide-binding</keyword>
<evidence type="ECO:0000313" key="10">
    <source>
        <dbReference type="EMBL" id="HGT82975.1"/>
    </source>
</evidence>
<protein>
    <submittedName>
        <fullName evidence="10">ATP-binding cassette domain-containing protein</fullName>
    </submittedName>
</protein>
<evidence type="ECO:0000256" key="7">
    <source>
        <dbReference type="ARBA" id="ARBA00023136"/>
    </source>
</evidence>
<evidence type="ECO:0000256" key="6">
    <source>
        <dbReference type="ARBA" id="ARBA00022967"/>
    </source>
</evidence>
<dbReference type="EMBL" id="DSYZ01000089">
    <property type="protein sequence ID" value="HGT82975.1"/>
    <property type="molecule type" value="Genomic_DNA"/>
</dbReference>
<name>A0A7J3M3R4_ARCFL</name>
<dbReference type="InterPro" id="IPR003439">
    <property type="entry name" value="ABC_transporter-like_ATP-bd"/>
</dbReference>
<dbReference type="InterPro" id="IPR050763">
    <property type="entry name" value="ABC_transporter_ATP-binding"/>
</dbReference>
<dbReference type="GO" id="GO:1900753">
    <property type="term" value="P:doxorubicin transport"/>
    <property type="evidence" value="ECO:0007669"/>
    <property type="project" value="InterPro"/>
</dbReference>
<comment type="caution">
    <text evidence="10">The sequence shown here is derived from an EMBL/GenBank/DDBJ whole genome shotgun (WGS) entry which is preliminary data.</text>
</comment>
<evidence type="ECO:0000256" key="3">
    <source>
        <dbReference type="ARBA" id="ARBA00022475"/>
    </source>
</evidence>
<keyword evidence="6" id="KW-1278">Translocase</keyword>
<dbReference type="InterPro" id="IPR017871">
    <property type="entry name" value="ABC_transporter-like_CS"/>
</dbReference>
<evidence type="ECO:0000259" key="9">
    <source>
        <dbReference type="PROSITE" id="PS50893"/>
    </source>
</evidence>
<dbReference type="PROSITE" id="PS50893">
    <property type="entry name" value="ABC_TRANSPORTER_2"/>
    <property type="match status" value="1"/>
</dbReference>
<dbReference type="GO" id="GO:0005524">
    <property type="term" value="F:ATP binding"/>
    <property type="evidence" value="ECO:0007669"/>
    <property type="project" value="UniProtKB-KW"/>
</dbReference>
<dbReference type="AlphaFoldDB" id="A0A7J3M3R4"/>
<dbReference type="Pfam" id="PF00005">
    <property type="entry name" value="ABC_tran"/>
    <property type="match status" value="1"/>
</dbReference>
<reference evidence="10" key="1">
    <citation type="journal article" date="2020" name="mSystems">
        <title>Genome- and Community-Level Interaction Insights into Carbon Utilization and Element Cycling Functions of Hydrothermarchaeota in Hydrothermal Sediment.</title>
        <authorList>
            <person name="Zhou Z."/>
            <person name="Liu Y."/>
            <person name="Xu W."/>
            <person name="Pan J."/>
            <person name="Luo Z.H."/>
            <person name="Li M."/>
        </authorList>
    </citation>
    <scope>NUCLEOTIDE SEQUENCE [LARGE SCALE GENOMIC DNA]</scope>
    <source>
        <strain evidence="10">SpSt-587</strain>
    </source>
</reference>